<evidence type="ECO:0000313" key="2">
    <source>
        <dbReference type="EMBL" id="SVB72471.1"/>
    </source>
</evidence>
<gene>
    <name evidence="2" type="ORF">METZ01_LOCUS225325</name>
</gene>
<feature type="non-terminal residue" evidence="2">
    <location>
        <position position="45"/>
    </location>
</feature>
<dbReference type="AlphaFoldDB" id="A0A382GE67"/>
<proteinExistence type="predicted"/>
<keyword evidence="1" id="KW-0472">Membrane</keyword>
<feature type="transmembrane region" description="Helical" evidence="1">
    <location>
        <begin position="6"/>
        <end position="22"/>
    </location>
</feature>
<protein>
    <submittedName>
        <fullName evidence="2">Uncharacterized protein</fullName>
    </submittedName>
</protein>
<organism evidence="2">
    <name type="scientific">marine metagenome</name>
    <dbReference type="NCBI Taxonomy" id="408172"/>
    <lineage>
        <taxon>unclassified sequences</taxon>
        <taxon>metagenomes</taxon>
        <taxon>ecological metagenomes</taxon>
    </lineage>
</organism>
<sequence>VVRYLIVGFVALVLLVIGLFGLRGGLSRKPPLEVFADMDRQPKLR</sequence>
<accession>A0A382GE67</accession>
<feature type="non-terminal residue" evidence="2">
    <location>
        <position position="1"/>
    </location>
</feature>
<reference evidence="2" key="1">
    <citation type="submission" date="2018-05" db="EMBL/GenBank/DDBJ databases">
        <authorList>
            <person name="Lanie J.A."/>
            <person name="Ng W.-L."/>
            <person name="Kazmierczak K.M."/>
            <person name="Andrzejewski T.M."/>
            <person name="Davidsen T.M."/>
            <person name="Wayne K.J."/>
            <person name="Tettelin H."/>
            <person name="Glass J.I."/>
            <person name="Rusch D."/>
            <person name="Podicherti R."/>
            <person name="Tsui H.-C.T."/>
            <person name="Winkler M.E."/>
        </authorList>
    </citation>
    <scope>NUCLEOTIDE SEQUENCE</scope>
</reference>
<evidence type="ECO:0000256" key="1">
    <source>
        <dbReference type="SAM" id="Phobius"/>
    </source>
</evidence>
<dbReference type="EMBL" id="UINC01054582">
    <property type="protein sequence ID" value="SVB72471.1"/>
    <property type="molecule type" value="Genomic_DNA"/>
</dbReference>
<keyword evidence="1" id="KW-1133">Transmembrane helix</keyword>
<keyword evidence="1" id="KW-0812">Transmembrane</keyword>
<name>A0A382GE67_9ZZZZ</name>